<reference evidence="3 4" key="1">
    <citation type="submission" date="2017-03" db="EMBL/GenBank/DDBJ databases">
        <authorList>
            <person name="Afonso C.L."/>
            <person name="Miller P.J."/>
            <person name="Scott M.A."/>
            <person name="Spackman E."/>
            <person name="Goraichik I."/>
            <person name="Dimitrov K.M."/>
            <person name="Suarez D.L."/>
            <person name="Swayne D.E."/>
        </authorList>
    </citation>
    <scope>NUCLEOTIDE SEQUENCE [LARGE SCALE GENOMIC DNA]</scope>
    <source>
        <strain evidence="3 4">CECT 7023</strain>
    </source>
</reference>
<dbReference type="EMBL" id="FWFZ01000075">
    <property type="protein sequence ID" value="SLN77964.1"/>
    <property type="molecule type" value="Genomic_DNA"/>
</dbReference>
<dbReference type="OrthoDB" id="7874912at2"/>
<accession>A0A1Y5U0E5</accession>
<name>A0A1Y5U0E5_9RHOB</name>
<feature type="region of interest" description="Disordered" evidence="1">
    <location>
        <begin position="267"/>
        <end position="321"/>
    </location>
</feature>
<organism evidence="3 4">
    <name type="scientific">Roseisalinus antarcticus</name>
    <dbReference type="NCBI Taxonomy" id="254357"/>
    <lineage>
        <taxon>Bacteria</taxon>
        <taxon>Pseudomonadati</taxon>
        <taxon>Pseudomonadota</taxon>
        <taxon>Alphaproteobacteria</taxon>
        <taxon>Rhodobacterales</taxon>
        <taxon>Roseobacteraceae</taxon>
        <taxon>Roseisalinus</taxon>
    </lineage>
</organism>
<feature type="transmembrane region" description="Helical" evidence="2">
    <location>
        <begin position="200"/>
        <end position="219"/>
    </location>
</feature>
<dbReference type="AlphaFoldDB" id="A0A1Y5U0E5"/>
<evidence type="ECO:0000256" key="1">
    <source>
        <dbReference type="SAM" id="MobiDB-lite"/>
    </source>
</evidence>
<evidence type="ECO:0000313" key="3">
    <source>
        <dbReference type="EMBL" id="SLN77964.1"/>
    </source>
</evidence>
<keyword evidence="2" id="KW-0472">Membrane</keyword>
<evidence type="ECO:0000313" key="4">
    <source>
        <dbReference type="Proteomes" id="UP000193900"/>
    </source>
</evidence>
<evidence type="ECO:0000256" key="2">
    <source>
        <dbReference type="SAM" id="Phobius"/>
    </source>
</evidence>
<gene>
    <name evidence="3" type="ORF">ROA7023_04610</name>
</gene>
<sequence length="321" mass="34332">MNLLVLLLRLPWWSYFGLAALVVWAGSNLQDHGRADAALAEAALASPPPTPTNMSAGTIAVPRELNEVALRAQIVVDQNTELVTRTNGIPTARRAMFVLVAPEAVRMPDRARGFFVVPWNQRQETLDWMTERMVGMGALGPIVKLEGLLDTSSAGISHVRDVMSERGHPVASNPFFLEPFLDGREAGLAQAQRQSASAGAMSWVFAGLIALFGIIKRVFTVLMRREEGRGDPGLATAAGPIHAAPQQAPVMSQNIAPGSPIDRIRARQAGYAAGSGAQAPGGSGMSRHAPQTRSEPDDPFSSGPIASGGRLWHRPRRTTTN</sequence>
<feature type="compositionally biased region" description="Low complexity" evidence="1">
    <location>
        <begin position="267"/>
        <end position="278"/>
    </location>
</feature>
<feature type="compositionally biased region" description="Basic residues" evidence="1">
    <location>
        <begin position="311"/>
        <end position="321"/>
    </location>
</feature>
<keyword evidence="2" id="KW-0812">Transmembrane</keyword>
<keyword evidence="2" id="KW-1133">Transmembrane helix</keyword>
<proteinExistence type="predicted"/>
<dbReference type="Proteomes" id="UP000193900">
    <property type="component" value="Unassembled WGS sequence"/>
</dbReference>
<protein>
    <submittedName>
        <fullName evidence="3">Uncharacterized protein</fullName>
    </submittedName>
</protein>
<keyword evidence="4" id="KW-1185">Reference proteome</keyword>
<dbReference type="RefSeq" id="WP_085881260.1">
    <property type="nucleotide sequence ID" value="NZ_FWFZ01000075.1"/>
</dbReference>